<feature type="transmembrane region" description="Helical" evidence="1">
    <location>
        <begin position="106"/>
        <end position="123"/>
    </location>
</feature>
<accession>A0A5N0TDH2</accession>
<dbReference type="EMBL" id="VYXP01000003">
    <property type="protein sequence ID" value="KAA9132514.1"/>
    <property type="molecule type" value="Genomic_DNA"/>
</dbReference>
<dbReference type="RefSeq" id="WP_150863224.1">
    <property type="nucleotide sequence ID" value="NZ_VYXP01000003.1"/>
</dbReference>
<keyword evidence="1" id="KW-0812">Transmembrane</keyword>
<feature type="transmembrane region" description="Helical" evidence="1">
    <location>
        <begin position="181"/>
        <end position="197"/>
    </location>
</feature>
<feature type="transmembrane region" description="Helical" evidence="1">
    <location>
        <begin position="129"/>
        <end position="144"/>
    </location>
</feature>
<keyword evidence="1" id="KW-1133">Transmembrane helix</keyword>
<reference evidence="2 3" key="1">
    <citation type="submission" date="2019-09" db="EMBL/GenBank/DDBJ databases">
        <title>Wenzhouxiangella sp. Genome sequencing and assembly.</title>
        <authorList>
            <person name="Zhang R."/>
        </authorList>
    </citation>
    <scope>NUCLEOTIDE SEQUENCE [LARGE SCALE GENOMIC DNA]</scope>
    <source>
        <strain evidence="2 3">W260</strain>
    </source>
</reference>
<comment type="caution">
    <text evidence="2">The sequence shown here is derived from an EMBL/GenBank/DDBJ whole genome shotgun (WGS) entry which is preliminary data.</text>
</comment>
<dbReference type="Pfam" id="PF16316">
    <property type="entry name" value="DUF4956"/>
    <property type="match status" value="1"/>
</dbReference>
<gene>
    <name evidence="2" type="ORF">F3N42_04630</name>
</gene>
<protein>
    <submittedName>
        <fullName evidence="2">DUF4956 domain-containing protein</fullName>
    </submittedName>
</protein>
<evidence type="ECO:0000313" key="2">
    <source>
        <dbReference type="EMBL" id="KAA9132514.1"/>
    </source>
</evidence>
<organism evidence="2 3">
    <name type="scientific">Marinihelvus fidelis</name>
    <dbReference type="NCBI Taxonomy" id="2613842"/>
    <lineage>
        <taxon>Bacteria</taxon>
        <taxon>Pseudomonadati</taxon>
        <taxon>Pseudomonadota</taxon>
        <taxon>Gammaproteobacteria</taxon>
        <taxon>Chromatiales</taxon>
        <taxon>Wenzhouxiangellaceae</taxon>
        <taxon>Marinihelvus</taxon>
    </lineage>
</organism>
<feature type="transmembrane region" description="Helical" evidence="1">
    <location>
        <begin position="9"/>
        <end position="31"/>
    </location>
</feature>
<evidence type="ECO:0000313" key="3">
    <source>
        <dbReference type="Proteomes" id="UP000325372"/>
    </source>
</evidence>
<dbReference type="Proteomes" id="UP000325372">
    <property type="component" value="Unassembled WGS sequence"/>
</dbReference>
<sequence length="219" mass="24416">MRELRDINLFIRLTAYYAFWAVLLLVGYYFVPDLHDHLPLGVIENLISQEDDPTGFIGVQIHASNVNTEFGGLLWLTVAILGAIAIMLPVSWVYMAVRRRSKLDQSLLETMIVLPIAITGIVLMVHNSLALAFSLTGVVAGVRFRNTMKSTADSVFIFLSVGVGLAAGIGMLMIAAIMTLIFNYVFLVLWTVNYGGYDEAKTYMRRSRSEEEQDPGIFE</sequence>
<name>A0A5N0TDH2_9GAMM</name>
<dbReference type="AlphaFoldDB" id="A0A5N0TDH2"/>
<evidence type="ECO:0000256" key="1">
    <source>
        <dbReference type="SAM" id="Phobius"/>
    </source>
</evidence>
<dbReference type="InterPro" id="IPR032531">
    <property type="entry name" value="DUF4956"/>
</dbReference>
<proteinExistence type="predicted"/>
<keyword evidence="3" id="KW-1185">Reference proteome</keyword>
<feature type="transmembrane region" description="Helical" evidence="1">
    <location>
        <begin position="73"/>
        <end position="94"/>
    </location>
</feature>
<feature type="transmembrane region" description="Helical" evidence="1">
    <location>
        <begin position="156"/>
        <end position="175"/>
    </location>
</feature>
<keyword evidence="1" id="KW-0472">Membrane</keyword>